<dbReference type="Pfam" id="PF07729">
    <property type="entry name" value="FCD"/>
    <property type="match status" value="1"/>
</dbReference>
<dbReference type="Proteomes" id="UP000319263">
    <property type="component" value="Chromosome"/>
</dbReference>
<name>A0A516Q550_9ACTN</name>
<dbReference type="KEGG" id="mik:FOE78_04165"/>
<organism evidence="6 7">
    <name type="scientific">Microlunatus elymi</name>
    <dbReference type="NCBI Taxonomy" id="2596828"/>
    <lineage>
        <taxon>Bacteria</taxon>
        <taxon>Bacillati</taxon>
        <taxon>Actinomycetota</taxon>
        <taxon>Actinomycetes</taxon>
        <taxon>Propionibacteriales</taxon>
        <taxon>Propionibacteriaceae</taxon>
        <taxon>Microlunatus</taxon>
    </lineage>
</organism>
<keyword evidence="7" id="KW-1185">Reference proteome</keyword>
<keyword evidence="3" id="KW-0804">Transcription</keyword>
<evidence type="ECO:0000313" key="7">
    <source>
        <dbReference type="Proteomes" id="UP000319263"/>
    </source>
</evidence>
<feature type="compositionally biased region" description="Basic and acidic residues" evidence="4">
    <location>
        <begin position="28"/>
        <end position="46"/>
    </location>
</feature>
<dbReference type="GO" id="GO:0003677">
    <property type="term" value="F:DNA binding"/>
    <property type="evidence" value="ECO:0007669"/>
    <property type="project" value="UniProtKB-KW"/>
</dbReference>
<feature type="region of interest" description="Disordered" evidence="4">
    <location>
        <begin position="1"/>
        <end position="74"/>
    </location>
</feature>
<dbReference type="AlphaFoldDB" id="A0A516Q550"/>
<evidence type="ECO:0000256" key="2">
    <source>
        <dbReference type="ARBA" id="ARBA00023125"/>
    </source>
</evidence>
<accession>A0A516Q550</accession>
<gene>
    <name evidence="6" type="ORF">FOE78_04165</name>
</gene>
<sequence length="174" mass="19458">MALGRSVAPIVAPRVHQQHRATGSHIAHRPDRRIGANRRADVEKLGRPATHPCPDDKQRANPRSTSQTKINTRASPRIEAKRKLRPSRTISGFARLQKHESLQDSVLNALVSDLRSRTRLLGLTPLLESGQLQTSAAEHHELLDLIEARDADGAFELMERHIGHVRTEWAGPRQ</sequence>
<proteinExistence type="predicted"/>
<evidence type="ECO:0000313" key="6">
    <source>
        <dbReference type="EMBL" id="QDP98566.1"/>
    </source>
</evidence>
<keyword evidence="1" id="KW-0805">Transcription regulation</keyword>
<feature type="compositionally biased region" description="Polar residues" evidence="4">
    <location>
        <begin position="61"/>
        <end position="74"/>
    </location>
</feature>
<evidence type="ECO:0000259" key="5">
    <source>
        <dbReference type="Pfam" id="PF07729"/>
    </source>
</evidence>
<dbReference type="InterPro" id="IPR008920">
    <property type="entry name" value="TF_FadR/GntR_C"/>
</dbReference>
<reference evidence="6 7" key="1">
    <citation type="submission" date="2019-07" db="EMBL/GenBank/DDBJ databases">
        <title>Microlunatus dokdonensis sp. nov. isolated from the rhizospheric soil of the wild plant Elymus tsukushiensis.</title>
        <authorList>
            <person name="Ghim S.-Y."/>
            <person name="Hwang Y.-J."/>
            <person name="Son J.-S."/>
            <person name="Shin J.-H."/>
        </authorList>
    </citation>
    <scope>NUCLEOTIDE SEQUENCE [LARGE SCALE GENOMIC DNA]</scope>
    <source>
        <strain evidence="6 7">KUDC0627</strain>
    </source>
</reference>
<keyword evidence="2" id="KW-0238">DNA-binding</keyword>
<dbReference type="InterPro" id="IPR011711">
    <property type="entry name" value="GntR_C"/>
</dbReference>
<dbReference type="SUPFAM" id="SSF48008">
    <property type="entry name" value="GntR ligand-binding domain-like"/>
    <property type="match status" value="1"/>
</dbReference>
<protein>
    <submittedName>
        <fullName evidence="6">FCD domain-containing protein</fullName>
    </submittedName>
</protein>
<evidence type="ECO:0000256" key="4">
    <source>
        <dbReference type="SAM" id="MobiDB-lite"/>
    </source>
</evidence>
<evidence type="ECO:0000256" key="1">
    <source>
        <dbReference type="ARBA" id="ARBA00023015"/>
    </source>
</evidence>
<dbReference type="Gene3D" id="1.20.120.530">
    <property type="entry name" value="GntR ligand-binding domain-like"/>
    <property type="match status" value="1"/>
</dbReference>
<evidence type="ECO:0000256" key="3">
    <source>
        <dbReference type="ARBA" id="ARBA00023163"/>
    </source>
</evidence>
<dbReference type="OrthoDB" id="3267569at2"/>
<dbReference type="EMBL" id="CP041692">
    <property type="protein sequence ID" value="QDP98566.1"/>
    <property type="molecule type" value="Genomic_DNA"/>
</dbReference>
<feature type="domain" description="GntR C-terminal" evidence="5">
    <location>
        <begin position="103"/>
        <end position="163"/>
    </location>
</feature>